<dbReference type="Proteomes" id="UP000197138">
    <property type="component" value="Unassembled WGS sequence"/>
</dbReference>
<reference evidence="5" key="1">
    <citation type="journal article" date="2017" name="Plant J.">
        <title>The pomegranate (Punica granatum L.) genome and the genomics of punicalagin biosynthesis.</title>
        <authorList>
            <person name="Qin G."/>
            <person name="Xu C."/>
            <person name="Ming R."/>
            <person name="Tang H."/>
            <person name="Guyot R."/>
            <person name="Kramer E.M."/>
            <person name="Hu Y."/>
            <person name="Yi X."/>
            <person name="Qi Y."/>
            <person name="Xu X."/>
            <person name="Gao Z."/>
            <person name="Pan H."/>
            <person name="Jian J."/>
            <person name="Tian Y."/>
            <person name="Yue Z."/>
            <person name="Xu Y."/>
        </authorList>
    </citation>
    <scope>NUCLEOTIDE SEQUENCE [LARGE SCALE GENOMIC DNA]</scope>
    <source>
        <strain evidence="5">cv. Dabenzi</strain>
    </source>
</reference>
<keyword evidence="2" id="KW-0560">Oxidoreductase</keyword>
<dbReference type="PANTHER" id="PTHR43625:SF40">
    <property type="entry name" value="ALDO-KETO REDUCTASE YAKC [NADP(+)]"/>
    <property type="match status" value="1"/>
</dbReference>
<dbReference type="InterPro" id="IPR050791">
    <property type="entry name" value="Aldo-Keto_reductase"/>
</dbReference>
<gene>
    <name evidence="4" type="ORF">CDL15_Pgr013141</name>
</gene>
<comment type="caution">
    <text evidence="4">The sequence shown here is derived from an EMBL/GenBank/DDBJ whole genome shotgun (WGS) entry which is preliminary data.</text>
</comment>
<dbReference type="Gene3D" id="3.20.20.100">
    <property type="entry name" value="NADP-dependent oxidoreductase domain"/>
    <property type="match status" value="1"/>
</dbReference>
<feature type="region of interest" description="Disordered" evidence="3">
    <location>
        <begin position="45"/>
        <end position="75"/>
    </location>
</feature>
<dbReference type="PANTHER" id="PTHR43625">
    <property type="entry name" value="AFLATOXIN B1 ALDEHYDE REDUCTASE"/>
    <property type="match status" value="1"/>
</dbReference>
<dbReference type="AlphaFoldDB" id="A0A218WF27"/>
<evidence type="ECO:0000256" key="3">
    <source>
        <dbReference type="SAM" id="MobiDB-lite"/>
    </source>
</evidence>
<accession>A0A218WF27</accession>
<protein>
    <recommendedName>
        <fullName evidence="6">NADP-dependent oxidoreductase domain-containing protein</fullName>
    </recommendedName>
</protein>
<dbReference type="EMBL" id="MTKT01004581">
    <property type="protein sequence ID" value="OWM70960.1"/>
    <property type="molecule type" value="Genomic_DNA"/>
</dbReference>
<feature type="compositionally biased region" description="Basic and acidic residues" evidence="3">
    <location>
        <begin position="50"/>
        <end position="65"/>
    </location>
</feature>
<dbReference type="GO" id="GO:0005737">
    <property type="term" value="C:cytoplasm"/>
    <property type="evidence" value="ECO:0007669"/>
    <property type="project" value="TreeGrafter"/>
</dbReference>
<evidence type="ECO:0000313" key="5">
    <source>
        <dbReference type="Proteomes" id="UP000197138"/>
    </source>
</evidence>
<sequence>MGPHLRDDVCPIPGTTKLENFKQNIGALSVKLMLSEMVELESIAASGSGKGERYKPDVATWKDSESPPLSSWKAA</sequence>
<evidence type="ECO:0000256" key="1">
    <source>
        <dbReference type="ARBA" id="ARBA00022857"/>
    </source>
</evidence>
<name>A0A218WF27_PUNGR</name>
<proteinExistence type="predicted"/>
<keyword evidence="1" id="KW-0521">NADP</keyword>
<dbReference type="GO" id="GO:0016491">
    <property type="term" value="F:oxidoreductase activity"/>
    <property type="evidence" value="ECO:0007669"/>
    <property type="project" value="UniProtKB-KW"/>
</dbReference>
<dbReference type="InterPro" id="IPR036812">
    <property type="entry name" value="NAD(P)_OxRdtase_dom_sf"/>
</dbReference>
<organism evidence="4 5">
    <name type="scientific">Punica granatum</name>
    <name type="common">Pomegranate</name>
    <dbReference type="NCBI Taxonomy" id="22663"/>
    <lineage>
        <taxon>Eukaryota</taxon>
        <taxon>Viridiplantae</taxon>
        <taxon>Streptophyta</taxon>
        <taxon>Embryophyta</taxon>
        <taxon>Tracheophyta</taxon>
        <taxon>Spermatophyta</taxon>
        <taxon>Magnoliopsida</taxon>
        <taxon>eudicotyledons</taxon>
        <taxon>Gunneridae</taxon>
        <taxon>Pentapetalae</taxon>
        <taxon>rosids</taxon>
        <taxon>malvids</taxon>
        <taxon>Myrtales</taxon>
        <taxon>Lythraceae</taxon>
        <taxon>Punica</taxon>
    </lineage>
</organism>
<evidence type="ECO:0008006" key="6">
    <source>
        <dbReference type="Google" id="ProtNLM"/>
    </source>
</evidence>
<evidence type="ECO:0000256" key="2">
    <source>
        <dbReference type="ARBA" id="ARBA00023002"/>
    </source>
</evidence>
<dbReference type="SUPFAM" id="SSF51430">
    <property type="entry name" value="NAD(P)-linked oxidoreductase"/>
    <property type="match status" value="1"/>
</dbReference>
<evidence type="ECO:0000313" key="4">
    <source>
        <dbReference type="EMBL" id="OWM70960.1"/>
    </source>
</evidence>